<dbReference type="PANTHER" id="PTHR21363:SF0">
    <property type="entry name" value="PREPHENATE DEHYDROGENASE [NADP(+)]"/>
    <property type="match status" value="1"/>
</dbReference>
<comment type="similarity">
    <text evidence="1">Belongs to the prephenate/arogenate dehydrogenase family.</text>
</comment>
<dbReference type="InterPro" id="IPR003099">
    <property type="entry name" value="Prephen_DH"/>
</dbReference>
<reference evidence="4 5" key="1">
    <citation type="submission" date="2022-06" db="EMBL/GenBank/DDBJ databases">
        <title>Mycolicibacterium sp. CAU 1645 isolated from seawater.</title>
        <authorList>
            <person name="Kim W."/>
        </authorList>
    </citation>
    <scope>NUCLEOTIDE SEQUENCE [LARGE SCALE GENOMIC DNA]</scope>
    <source>
        <strain evidence="4 5">CAU 1645</strain>
    </source>
</reference>
<dbReference type="InterPro" id="IPR046826">
    <property type="entry name" value="PDH_N"/>
</dbReference>
<dbReference type="Pfam" id="PF02153">
    <property type="entry name" value="PDH_N"/>
    <property type="match status" value="1"/>
</dbReference>
<dbReference type="Gene3D" id="1.10.3660.10">
    <property type="entry name" value="6-phosphogluconate dehydrogenase C-terminal like domain"/>
    <property type="match status" value="1"/>
</dbReference>
<dbReference type="PROSITE" id="PS51176">
    <property type="entry name" value="PDH_ADH"/>
    <property type="match status" value="1"/>
</dbReference>
<dbReference type="InterPro" id="IPR050812">
    <property type="entry name" value="Preph/Arog_dehydrog"/>
</dbReference>
<dbReference type="InterPro" id="IPR008927">
    <property type="entry name" value="6-PGluconate_DH-like_C_sf"/>
</dbReference>
<sequence length="291" mass="29601">MTESDIGRSDAESAALDSVAVIGTGMMGTSVALSLRARGLQVYLRDQDPAAAAVAAARGAGTTEDPPGPVDVAVIAVPPGEIALVLAECQAAGLARVFTDVGSVKAAPVAAAEAYGCDLSNYVGGHPMAGSERSGPMAASPTLFLDRTWVLTPLSETTPAAIETVVELVELTGAEPVMMTPADHDRAVARASHVPHLVAAALAATLDDADDAVLRLCDSDILDITRVAAGDAKMWSDVLSLNATDVAKVLSEVAADLAEAAAAVAGDWTQLTTLLRRGNSGRALLTGALFY</sequence>
<keyword evidence="2" id="KW-0560">Oxidoreductase</keyword>
<dbReference type="InterPro" id="IPR046825">
    <property type="entry name" value="PDH_C"/>
</dbReference>
<evidence type="ECO:0000259" key="3">
    <source>
        <dbReference type="PROSITE" id="PS51176"/>
    </source>
</evidence>
<dbReference type="PANTHER" id="PTHR21363">
    <property type="entry name" value="PREPHENATE DEHYDROGENASE"/>
    <property type="match status" value="1"/>
</dbReference>
<comment type="caution">
    <text evidence="4">The sequence shown here is derived from an EMBL/GenBank/DDBJ whole genome shotgun (WGS) entry which is preliminary data.</text>
</comment>
<accession>A0ABT1LXG0</accession>
<gene>
    <name evidence="4" type="ORF">NM203_05190</name>
</gene>
<dbReference type="Proteomes" id="UP001651690">
    <property type="component" value="Unassembled WGS sequence"/>
</dbReference>
<organism evidence="4 5">
    <name type="scientific">Mycolicibacterium arenosum</name>
    <dbReference type="NCBI Taxonomy" id="2952157"/>
    <lineage>
        <taxon>Bacteria</taxon>
        <taxon>Bacillati</taxon>
        <taxon>Actinomycetota</taxon>
        <taxon>Actinomycetes</taxon>
        <taxon>Mycobacteriales</taxon>
        <taxon>Mycobacteriaceae</taxon>
        <taxon>Mycolicibacterium</taxon>
    </lineage>
</organism>
<dbReference type="Gene3D" id="3.40.50.720">
    <property type="entry name" value="NAD(P)-binding Rossmann-like Domain"/>
    <property type="match status" value="1"/>
</dbReference>
<evidence type="ECO:0000313" key="5">
    <source>
        <dbReference type="Proteomes" id="UP001651690"/>
    </source>
</evidence>
<evidence type="ECO:0000256" key="2">
    <source>
        <dbReference type="ARBA" id="ARBA00023002"/>
    </source>
</evidence>
<protein>
    <submittedName>
        <fullName evidence="4">Prephenate dehydrogenase</fullName>
    </submittedName>
</protein>
<proteinExistence type="inferred from homology"/>
<keyword evidence="5" id="KW-1185">Reference proteome</keyword>
<dbReference type="InterPro" id="IPR036291">
    <property type="entry name" value="NAD(P)-bd_dom_sf"/>
</dbReference>
<dbReference type="SUPFAM" id="SSF51735">
    <property type="entry name" value="NAD(P)-binding Rossmann-fold domains"/>
    <property type="match status" value="1"/>
</dbReference>
<dbReference type="EMBL" id="JANDBD010000002">
    <property type="protein sequence ID" value="MCP9271573.1"/>
    <property type="molecule type" value="Genomic_DNA"/>
</dbReference>
<evidence type="ECO:0000256" key="1">
    <source>
        <dbReference type="ARBA" id="ARBA00007964"/>
    </source>
</evidence>
<evidence type="ECO:0000313" key="4">
    <source>
        <dbReference type="EMBL" id="MCP9271573.1"/>
    </source>
</evidence>
<feature type="domain" description="Prephenate/arogenate dehydrogenase" evidence="3">
    <location>
        <begin position="17"/>
        <end position="291"/>
    </location>
</feature>
<dbReference type="RefSeq" id="WP_255058633.1">
    <property type="nucleotide sequence ID" value="NZ_JANDBD010000002.1"/>
</dbReference>
<dbReference type="SUPFAM" id="SSF48179">
    <property type="entry name" value="6-phosphogluconate dehydrogenase C-terminal domain-like"/>
    <property type="match status" value="1"/>
</dbReference>
<dbReference type="NCBIfam" id="NF005112">
    <property type="entry name" value="PRK06545.2-4"/>
    <property type="match status" value="1"/>
</dbReference>
<dbReference type="Pfam" id="PF20463">
    <property type="entry name" value="PDH_C"/>
    <property type="match status" value="1"/>
</dbReference>
<name>A0ABT1LXG0_9MYCO</name>